<dbReference type="AlphaFoldDB" id="A0A934J9T3"/>
<organism evidence="1 2">
    <name type="scientific">Paenibacillus roseus</name>
    <dbReference type="NCBI Taxonomy" id="2798579"/>
    <lineage>
        <taxon>Bacteria</taxon>
        <taxon>Bacillati</taxon>
        <taxon>Bacillota</taxon>
        <taxon>Bacilli</taxon>
        <taxon>Bacillales</taxon>
        <taxon>Paenibacillaceae</taxon>
        <taxon>Paenibacillus</taxon>
    </lineage>
</organism>
<evidence type="ECO:0000313" key="1">
    <source>
        <dbReference type="EMBL" id="MBJ6364173.1"/>
    </source>
</evidence>
<gene>
    <name evidence="1" type="ORF">JFN88_23435</name>
</gene>
<name>A0A934J9T3_9BACL</name>
<dbReference type="RefSeq" id="WP_199021774.1">
    <property type="nucleotide sequence ID" value="NZ_JAELUP010000117.1"/>
</dbReference>
<sequence length="126" mass="14642">MSKPVKLSKFPVTSPSGAEYRVTIKYDSVIIGDYKGNEVWRVYIYEKRNTWGPFRFKCTGRYQADYSDYSDLVELASYAVLEYEEDVETEKRENIKKAELSRKQAEAIGAFRNWDGKITKTTEEAV</sequence>
<evidence type="ECO:0000313" key="2">
    <source>
        <dbReference type="Proteomes" id="UP000640274"/>
    </source>
</evidence>
<dbReference type="EMBL" id="JAELUP010000117">
    <property type="protein sequence ID" value="MBJ6364173.1"/>
    <property type="molecule type" value="Genomic_DNA"/>
</dbReference>
<reference evidence="1" key="1">
    <citation type="submission" date="2020-12" db="EMBL/GenBank/DDBJ databases">
        <authorList>
            <person name="Huq M.A."/>
        </authorList>
    </citation>
    <scope>NUCLEOTIDE SEQUENCE</scope>
    <source>
        <strain evidence="1">MAHUQ-46</strain>
    </source>
</reference>
<keyword evidence="2" id="KW-1185">Reference proteome</keyword>
<accession>A0A934J9T3</accession>
<protein>
    <submittedName>
        <fullName evidence="1">Uncharacterized protein</fullName>
    </submittedName>
</protein>
<comment type="caution">
    <text evidence="1">The sequence shown here is derived from an EMBL/GenBank/DDBJ whole genome shotgun (WGS) entry which is preliminary data.</text>
</comment>
<dbReference type="Proteomes" id="UP000640274">
    <property type="component" value="Unassembled WGS sequence"/>
</dbReference>
<proteinExistence type="predicted"/>